<dbReference type="SMART" id="SM00530">
    <property type="entry name" value="HTH_XRE"/>
    <property type="match status" value="1"/>
</dbReference>
<name>A0ABV7QHF1_9PSEU</name>
<dbReference type="SUPFAM" id="SSF47413">
    <property type="entry name" value="lambda repressor-like DNA-binding domains"/>
    <property type="match status" value="1"/>
</dbReference>
<comment type="caution">
    <text evidence="3">The sequence shown here is derived from an EMBL/GenBank/DDBJ whole genome shotgun (WGS) entry which is preliminary data.</text>
</comment>
<dbReference type="Gene3D" id="1.10.260.40">
    <property type="entry name" value="lambda repressor-like DNA-binding domains"/>
    <property type="match status" value="1"/>
</dbReference>
<dbReference type="RefSeq" id="WP_377870031.1">
    <property type="nucleotide sequence ID" value="NZ_JBHMAY010000017.1"/>
</dbReference>
<dbReference type="Proteomes" id="UP001595764">
    <property type="component" value="Unassembled WGS sequence"/>
</dbReference>
<dbReference type="CDD" id="cd00093">
    <property type="entry name" value="HTH_XRE"/>
    <property type="match status" value="1"/>
</dbReference>
<feature type="compositionally biased region" description="Basic and acidic residues" evidence="1">
    <location>
        <begin position="70"/>
        <end position="96"/>
    </location>
</feature>
<reference evidence="4" key="1">
    <citation type="journal article" date="2019" name="Int. J. Syst. Evol. Microbiol.">
        <title>The Global Catalogue of Microorganisms (GCM) 10K type strain sequencing project: providing services to taxonomists for standard genome sequencing and annotation.</title>
        <authorList>
            <consortium name="The Broad Institute Genomics Platform"/>
            <consortium name="The Broad Institute Genome Sequencing Center for Infectious Disease"/>
            <person name="Wu L."/>
            <person name="Ma J."/>
        </authorList>
    </citation>
    <scope>NUCLEOTIDE SEQUENCE [LARGE SCALE GENOMIC DNA]</scope>
    <source>
        <strain evidence="4">CGMCC 4.7682</strain>
    </source>
</reference>
<evidence type="ECO:0000313" key="4">
    <source>
        <dbReference type="Proteomes" id="UP001595764"/>
    </source>
</evidence>
<dbReference type="EMBL" id="JBHRWI010000016">
    <property type="protein sequence ID" value="MFC3510938.1"/>
    <property type="molecule type" value="Genomic_DNA"/>
</dbReference>
<evidence type="ECO:0000256" key="1">
    <source>
        <dbReference type="SAM" id="MobiDB-lite"/>
    </source>
</evidence>
<sequence>MPRPIGKTWRRCRAKMGITSDQAAQMLGIAGGSLRQIETNAKPASLALAFRAEALYGVPVDDLIDEAKDDPEPKPKPQPKIERVAPPRRQEREPTKGPKRATNGTAA</sequence>
<evidence type="ECO:0000259" key="2">
    <source>
        <dbReference type="PROSITE" id="PS50943"/>
    </source>
</evidence>
<evidence type="ECO:0000313" key="3">
    <source>
        <dbReference type="EMBL" id="MFC3510938.1"/>
    </source>
</evidence>
<dbReference type="Pfam" id="PF01381">
    <property type="entry name" value="HTH_3"/>
    <property type="match status" value="1"/>
</dbReference>
<gene>
    <name evidence="3" type="ORF">ACFORO_12250</name>
</gene>
<feature type="domain" description="HTH cro/C1-type" evidence="2">
    <location>
        <begin position="10"/>
        <end position="63"/>
    </location>
</feature>
<dbReference type="InterPro" id="IPR001387">
    <property type="entry name" value="Cro/C1-type_HTH"/>
</dbReference>
<organism evidence="3 4">
    <name type="scientific">Amycolatopsis halotolerans</name>
    <dbReference type="NCBI Taxonomy" id="330083"/>
    <lineage>
        <taxon>Bacteria</taxon>
        <taxon>Bacillati</taxon>
        <taxon>Actinomycetota</taxon>
        <taxon>Actinomycetes</taxon>
        <taxon>Pseudonocardiales</taxon>
        <taxon>Pseudonocardiaceae</taxon>
        <taxon>Amycolatopsis</taxon>
    </lineage>
</organism>
<protein>
    <submittedName>
        <fullName evidence="3">Helix-turn-helix transcriptional regulator</fullName>
    </submittedName>
</protein>
<proteinExistence type="predicted"/>
<keyword evidence="4" id="KW-1185">Reference proteome</keyword>
<feature type="region of interest" description="Disordered" evidence="1">
    <location>
        <begin position="63"/>
        <end position="107"/>
    </location>
</feature>
<dbReference type="InterPro" id="IPR010982">
    <property type="entry name" value="Lambda_DNA-bd_dom_sf"/>
</dbReference>
<accession>A0ABV7QHF1</accession>
<dbReference type="PROSITE" id="PS50943">
    <property type="entry name" value="HTH_CROC1"/>
    <property type="match status" value="1"/>
</dbReference>